<keyword evidence="2" id="KW-1185">Reference proteome</keyword>
<name>A0ACC0I5B2_9ERIC</name>
<organism evidence="1 2">
    <name type="scientific">Camellia lanceoleosa</name>
    <dbReference type="NCBI Taxonomy" id="1840588"/>
    <lineage>
        <taxon>Eukaryota</taxon>
        <taxon>Viridiplantae</taxon>
        <taxon>Streptophyta</taxon>
        <taxon>Embryophyta</taxon>
        <taxon>Tracheophyta</taxon>
        <taxon>Spermatophyta</taxon>
        <taxon>Magnoliopsida</taxon>
        <taxon>eudicotyledons</taxon>
        <taxon>Gunneridae</taxon>
        <taxon>Pentapetalae</taxon>
        <taxon>asterids</taxon>
        <taxon>Ericales</taxon>
        <taxon>Theaceae</taxon>
        <taxon>Camellia</taxon>
    </lineage>
</organism>
<evidence type="ECO:0000313" key="1">
    <source>
        <dbReference type="EMBL" id="KAI8020483.1"/>
    </source>
</evidence>
<sequence length="166" mass="18768">MGLLIYNHKKINKTNKKNVVASNTIWPEYKIINEDECEFDTEMSEDSKYSNSLVSGSQMDESFKSLLDNFEGDGDKKSWASFQECIARGPEQVLSFFIFLSLDSLFGFKIFFAAFLDAELNSTFDISPDLDGEEEDEDEDEDEDKDDDEDDSKPNIESFAASGGGR</sequence>
<comment type="caution">
    <text evidence="1">The sequence shown here is derived from an EMBL/GenBank/DDBJ whole genome shotgun (WGS) entry which is preliminary data.</text>
</comment>
<protein>
    <submittedName>
        <fullName evidence="1">Uncharacterized protein</fullName>
    </submittedName>
</protein>
<dbReference type="Proteomes" id="UP001060215">
    <property type="component" value="Chromosome 2"/>
</dbReference>
<proteinExistence type="predicted"/>
<evidence type="ECO:0000313" key="2">
    <source>
        <dbReference type="Proteomes" id="UP001060215"/>
    </source>
</evidence>
<accession>A0ACC0I5B2</accession>
<gene>
    <name evidence="1" type="ORF">LOK49_LG04G00923</name>
</gene>
<dbReference type="EMBL" id="CM045759">
    <property type="protein sequence ID" value="KAI8020483.1"/>
    <property type="molecule type" value="Genomic_DNA"/>
</dbReference>
<reference evidence="1 2" key="1">
    <citation type="journal article" date="2022" name="Plant J.">
        <title>Chromosome-level genome of Camellia lanceoleosa provides a valuable resource for understanding genome evolution and self-incompatibility.</title>
        <authorList>
            <person name="Gong W."/>
            <person name="Xiao S."/>
            <person name="Wang L."/>
            <person name="Liao Z."/>
            <person name="Chang Y."/>
            <person name="Mo W."/>
            <person name="Hu G."/>
            <person name="Li W."/>
            <person name="Zhao G."/>
            <person name="Zhu H."/>
            <person name="Hu X."/>
            <person name="Ji K."/>
            <person name="Xiang X."/>
            <person name="Song Q."/>
            <person name="Yuan D."/>
            <person name="Jin S."/>
            <person name="Zhang L."/>
        </authorList>
    </citation>
    <scope>NUCLEOTIDE SEQUENCE [LARGE SCALE GENOMIC DNA]</scope>
    <source>
        <tissue evidence="1">Fresh and healthy young leaves</tissue>
    </source>
</reference>